<dbReference type="SUPFAM" id="SSF52540">
    <property type="entry name" value="P-loop containing nucleoside triphosphate hydrolases"/>
    <property type="match status" value="1"/>
</dbReference>
<dbReference type="InterPro" id="IPR050625">
    <property type="entry name" value="ParA/MinD_ATPase"/>
</dbReference>
<dbReference type="Gene3D" id="3.40.50.300">
    <property type="entry name" value="P-loop containing nucleotide triphosphate hydrolases"/>
    <property type="match status" value="1"/>
</dbReference>
<dbReference type="InterPro" id="IPR025501">
    <property type="entry name" value="MinD_FleN"/>
</dbReference>
<dbReference type="Proteomes" id="UP001447842">
    <property type="component" value="Chromosome"/>
</dbReference>
<evidence type="ECO:0000313" key="3">
    <source>
        <dbReference type="EMBL" id="XAU16077.1"/>
    </source>
</evidence>
<dbReference type="PANTHER" id="PTHR43384">
    <property type="entry name" value="SEPTUM SITE-DETERMINING PROTEIN MIND HOMOLOG, CHLOROPLASTIC-RELATED"/>
    <property type="match status" value="1"/>
</dbReference>
<evidence type="ECO:0000256" key="1">
    <source>
        <dbReference type="ARBA" id="ARBA00022741"/>
    </source>
</evidence>
<dbReference type="EMBL" id="CP147920">
    <property type="protein sequence ID" value="XAU16077.1"/>
    <property type="molecule type" value="Genomic_DNA"/>
</dbReference>
<accession>A0ABZ3HCJ9</accession>
<gene>
    <name evidence="3" type="ORF">WCY31_05060</name>
</gene>
<name>A0ABZ3HCJ9_9BACT</name>
<dbReference type="InterPro" id="IPR027417">
    <property type="entry name" value="P-loop_NTPase"/>
</dbReference>
<keyword evidence="1" id="KW-0547">Nucleotide-binding</keyword>
<keyword evidence="4" id="KW-1185">Reference proteome</keyword>
<evidence type="ECO:0000313" key="4">
    <source>
        <dbReference type="Proteomes" id="UP001447842"/>
    </source>
</evidence>
<dbReference type="Pfam" id="PF10609">
    <property type="entry name" value="ParA"/>
    <property type="match status" value="1"/>
</dbReference>
<dbReference type="InterPro" id="IPR033756">
    <property type="entry name" value="YlxH/NBP35"/>
</dbReference>
<reference evidence="3 4" key="1">
    <citation type="submission" date="2024-03" db="EMBL/GenBank/DDBJ databases">
        <title>Sulfurimonas sp. HSL3-1.</title>
        <authorList>
            <person name="Wang S."/>
        </authorList>
    </citation>
    <scope>NUCLEOTIDE SEQUENCE [LARGE SCALE GENOMIC DNA]</scope>
    <source>
        <strain evidence="3 4">HSL3-1</strain>
    </source>
</reference>
<proteinExistence type="predicted"/>
<evidence type="ECO:0000256" key="2">
    <source>
        <dbReference type="ARBA" id="ARBA00022840"/>
    </source>
</evidence>
<keyword evidence="2" id="KW-0067">ATP-binding</keyword>
<sequence>MSRPAKRTRFIAVTSGKGGVGKSTITSNLALLLSISGLKVAVFDADIGLANLDVMFNVTAKHNILHVLKGEAALKDVVIPIRKNLLLIPGESGEEIFRYCDAEMFERLIGDAGVLDDIDIMLIDTGAGIGEHTQLFLQSADDVIVVTVPDPAAITDAYATIKVTARRRKDIKMILNQVHSPKEAHNIFAKISSVANTHIGPDLRLELLGEMTRDDKVAYAVKRRSSFVREFPTARPTRELQAIAQNIMADIDRSVTVQASESGIAGLFKRLLEQF</sequence>
<dbReference type="PIRSF" id="PIRSF003092">
    <property type="entry name" value="MinD"/>
    <property type="match status" value="1"/>
</dbReference>
<dbReference type="RefSeq" id="WP_345971216.1">
    <property type="nucleotide sequence ID" value="NZ_CP147920.1"/>
</dbReference>
<dbReference type="PANTHER" id="PTHR43384:SF4">
    <property type="entry name" value="CELLULOSE BIOSYNTHESIS PROTEIN BCSQ-RELATED"/>
    <property type="match status" value="1"/>
</dbReference>
<organism evidence="3 4">
    <name type="scientific">Sulfurimonas diazotrophicus</name>
    <dbReference type="NCBI Taxonomy" id="3131939"/>
    <lineage>
        <taxon>Bacteria</taxon>
        <taxon>Pseudomonadati</taxon>
        <taxon>Campylobacterota</taxon>
        <taxon>Epsilonproteobacteria</taxon>
        <taxon>Campylobacterales</taxon>
        <taxon>Sulfurimonadaceae</taxon>
        <taxon>Sulfurimonas</taxon>
    </lineage>
</organism>
<protein>
    <submittedName>
        <fullName evidence="3">P-loop NTPase</fullName>
    </submittedName>
</protein>